<sequence length="237" mass="24762">MLSTRNVHKLEEVAVKGHPDAIVATTNGIAGNDTTTIVTANRLAAAVYRIANTTTLLIAAATATIATTWTIADTAAANGIITTIANGPADPSTTTTRLFAAANGIDDTASIPTTWKNVTATIATTRNNANIATGINTATNGHTKATMLDTSERTLGPHYTRGVDATSTLHRHDSSGNGRLASPRQNAVVQPKLSCRKEPLVLGRTIEGGSEFMQATRVELIGTHLLTKVMDRNPSPA</sequence>
<protein>
    <submittedName>
        <fullName evidence="1">Uncharacterized protein</fullName>
    </submittedName>
</protein>
<organism evidence="1">
    <name type="scientific">Aphanomyces astaci</name>
    <name type="common">Crayfish plague agent</name>
    <dbReference type="NCBI Taxonomy" id="112090"/>
    <lineage>
        <taxon>Eukaryota</taxon>
        <taxon>Sar</taxon>
        <taxon>Stramenopiles</taxon>
        <taxon>Oomycota</taxon>
        <taxon>Saprolegniomycetes</taxon>
        <taxon>Saprolegniales</taxon>
        <taxon>Verrucalvaceae</taxon>
        <taxon>Aphanomyces</taxon>
    </lineage>
</organism>
<accession>W4FL81</accession>
<dbReference type="VEuPathDB" id="FungiDB:H257_15730"/>
<dbReference type="GeneID" id="20817726"/>
<reference evidence="1" key="1">
    <citation type="submission" date="2013-12" db="EMBL/GenBank/DDBJ databases">
        <title>The Genome Sequence of Aphanomyces astaci APO3.</title>
        <authorList>
            <consortium name="The Broad Institute Genomics Platform"/>
            <person name="Russ C."/>
            <person name="Tyler B."/>
            <person name="van West P."/>
            <person name="Dieguez-Uribeondo J."/>
            <person name="Young S.K."/>
            <person name="Zeng Q."/>
            <person name="Gargeya S."/>
            <person name="Fitzgerald M."/>
            <person name="Abouelleil A."/>
            <person name="Alvarado L."/>
            <person name="Chapman S.B."/>
            <person name="Gainer-Dewar J."/>
            <person name="Goldberg J."/>
            <person name="Griggs A."/>
            <person name="Gujja S."/>
            <person name="Hansen M."/>
            <person name="Howarth C."/>
            <person name="Imamovic A."/>
            <person name="Ireland A."/>
            <person name="Larimer J."/>
            <person name="McCowan C."/>
            <person name="Murphy C."/>
            <person name="Pearson M."/>
            <person name="Poon T.W."/>
            <person name="Priest M."/>
            <person name="Roberts A."/>
            <person name="Saif S."/>
            <person name="Shea T."/>
            <person name="Sykes S."/>
            <person name="Wortman J."/>
            <person name="Nusbaum C."/>
            <person name="Birren B."/>
        </authorList>
    </citation>
    <scope>NUCLEOTIDE SEQUENCE [LARGE SCALE GENOMIC DNA]</scope>
    <source>
        <strain evidence="1">APO3</strain>
    </source>
</reference>
<dbReference type="EMBL" id="KI913187">
    <property type="protein sequence ID" value="ETV68282.1"/>
    <property type="molecule type" value="Genomic_DNA"/>
</dbReference>
<evidence type="ECO:0000313" key="1">
    <source>
        <dbReference type="EMBL" id="ETV68282.1"/>
    </source>
</evidence>
<dbReference type="AlphaFoldDB" id="W4FL81"/>
<gene>
    <name evidence="1" type="ORF">H257_15730</name>
</gene>
<dbReference type="RefSeq" id="XP_009842225.1">
    <property type="nucleotide sequence ID" value="XM_009843923.1"/>
</dbReference>
<proteinExistence type="predicted"/>
<name>W4FL81_APHAT</name>